<dbReference type="GO" id="GO:0006955">
    <property type="term" value="P:immune response"/>
    <property type="evidence" value="ECO:0007669"/>
    <property type="project" value="TreeGrafter"/>
</dbReference>
<dbReference type="GO" id="GO:0004709">
    <property type="term" value="F:MAP kinase kinase kinase activity"/>
    <property type="evidence" value="ECO:0007669"/>
    <property type="project" value="TreeGrafter"/>
</dbReference>
<name>A0A397H9B9_9GLOM</name>
<dbReference type="InterPro" id="IPR032675">
    <property type="entry name" value="LRR_dom_sf"/>
</dbReference>
<evidence type="ECO:0000256" key="2">
    <source>
        <dbReference type="ARBA" id="ARBA00022679"/>
    </source>
</evidence>
<protein>
    <recommendedName>
        <fullName evidence="6">Protein kinase domain-containing protein</fullName>
    </recommendedName>
</protein>
<organism evidence="7 8">
    <name type="scientific">Diversispora epigaea</name>
    <dbReference type="NCBI Taxonomy" id="1348612"/>
    <lineage>
        <taxon>Eukaryota</taxon>
        <taxon>Fungi</taxon>
        <taxon>Fungi incertae sedis</taxon>
        <taxon>Mucoromycota</taxon>
        <taxon>Glomeromycotina</taxon>
        <taxon>Glomeromycetes</taxon>
        <taxon>Diversisporales</taxon>
        <taxon>Diversisporaceae</taxon>
        <taxon>Diversispora</taxon>
    </lineage>
</organism>
<dbReference type="InterPro" id="IPR011009">
    <property type="entry name" value="Kinase-like_dom_sf"/>
</dbReference>
<accession>A0A397H9B9</accession>
<sequence length="540" mass="63182">MNLKFSTNSNPQVQFLAKFISVQKRLENLSITSGFLDNSVLQAIANQKETLKSLRLESVKFYHFERRSSPIGQFISLQELYIDNCHELFQSDILFFASSFTQLSSFHFRHMLPGYPQEFIIKIFKTANIKLRKIDLFPCTTDTFSAILNYCTKITKLSLLDLSPEQVIAIFNNNFNELKRFSFSCEKGLDANKLLCQMAENVPKSLETIETADSLRKFFEGWCCKGGGGNKKIIVERKELFTLSDEHFKVFEEYEQEIYRKNMIENDSSITKKEKKFLFNELQRVYDLVRINQKFVTKRQCNDCQNWHQATKYCEFCIRKYLEKNGHLEIIIKSRISGFQKIVLKRLNNSNIDNVKWFQEVTLSFIFDNTSVFLVICFGLTKDPITQDYILNKIHEQSTQEISYITWKISDLGLSEPVENPSDCIYGNLPYIAPEVICDKTDTEQSDIYSMGILIWEVLTGETPFDDCEHNLDLTLDIVKGYQPKIYEYIPHEYLTLMKQYEDANPDNKPHAITIDSQMKSLIRKAFHNEMEKQIFNLIY</sequence>
<dbReference type="STRING" id="1348612.A0A397H9B9"/>
<gene>
    <name evidence="7" type="ORF">Glove_362g85</name>
</gene>
<evidence type="ECO:0000313" key="8">
    <source>
        <dbReference type="Proteomes" id="UP000266861"/>
    </source>
</evidence>
<keyword evidence="4" id="KW-0418">Kinase</keyword>
<dbReference type="GO" id="GO:0005524">
    <property type="term" value="F:ATP binding"/>
    <property type="evidence" value="ECO:0007669"/>
    <property type="project" value="UniProtKB-KW"/>
</dbReference>
<dbReference type="PANTHER" id="PTHR46716">
    <property type="entry name" value="MITOGEN-ACTIVATED PROTEIN KINASE KINASE KINASE 7"/>
    <property type="match status" value="1"/>
</dbReference>
<dbReference type="OrthoDB" id="2324281at2759"/>
<dbReference type="InterPro" id="IPR000719">
    <property type="entry name" value="Prot_kinase_dom"/>
</dbReference>
<dbReference type="GO" id="GO:0007254">
    <property type="term" value="P:JNK cascade"/>
    <property type="evidence" value="ECO:0007669"/>
    <property type="project" value="TreeGrafter"/>
</dbReference>
<dbReference type="PANTHER" id="PTHR46716:SF1">
    <property type="entry name" value="MITOGEN-ACTIVATED PROTEIN KINASE KINASE KINASE 7"/>
    <property type="match status" value="1"/>
</dbReference>
<reference evidence="7 8" key="1">
    <citation type="submission" date="2018-08" db="EMBL/GenBank/DDBJ databases">
        <title>Genome and evolution of the arbuscular mycorrhizal fungus Diversispora epigaea (formerly Glomus versiforme) and its bacterial endosymbionts.</title>
        <authorList>
            <person name="Sun X."/>
            <person name="Fei Z."/>
            <person name="Harrison M."/>
        </authorList>
    </citation>
    <scope>NUCLEOTIDE SEQUENCE [LARGE SCALE GENOMIC DNA]</scope>
    <source>
        <strain evidence="7 8">IT104</strain>
    </source>
</reference>
<dbReference type="EMBL" id="PQFF01000328">
    <property type="protein sequence ID" value="RHZ59705.1"/>
    <property type="molecule type" value="Genomic_DNA"/>
</dbReference>
<evidence type="ECO:0000256" key="1">
    <source>
        <dbReference type="ARBA" id="ARBA00022527"/>
    </source>
</evidence>
<evidence type="ECO:0000256" key="4">
    <source>
        <dbReference type="ARBA" id="ARBA00022777"/>
    </source>
</evidence>
<dbReference type="Gene3D" id="3.80.10.10">
    <property type="entry name" value="Ribonuclease Inhibitor"/>
    <property type="match status" value="1"/>
</dbReference>
<keyword evidence="5" id="KW-0067">ATP-binding</keyword>
<dbReference type="SUPFAM" id="SSF52047">
    <property type="entry name" value="RNI-like"/>
    <property type="match status" value="1"/>
</dbReference>
<dbReference type="PROSITE" id="PS50011">
    <property type="entry name" value="PROTEIN_KINASE_DOM"/>
    <property type="match status" value="1"/>
</dbReference>
<evidence type="ECO:0000313" key="7">
    <source>
        <dbReference type="EMBL" id="RHZ59705.1"/>
    </source>
</evidence>
<keyword evidence="2" id="KW-0808">Transferase</keyword>
<evidence type="ECO:0000256" key="5">
    <source>
        <dbReference type="ARBA" id="ARBA00022840"/>
    </source>
</evidence>
<comment type="caution">
    <text evidence="7">The sequence shown here is derived from an EMBL/GenBank/DDBJ whole genome shotgun (WGS) entry which is preliminary data.</text>
</comment>
<dbReference type="AlphaFoldDB" id="A0A397H9B9"/>
<dbReference type="Proteomes" id="UP000266861">
    <property type="component" value="Unassembled WGS sequence"/>
</dbReference>
<keyword evidence="3" id="KW-0547">Nucleotide-binding</keyword>
<feature type="domain" description="Protein kinase" evidence="6">
    <location>
        <begin position="219"/>
        <end position="523"/>
    </location>
</feature>
<proteinExistence type="predicted"/>
<keyword evidence="1" id="KW-0723">Serine/threonine-protein kinase</keyword>
<keyword evidence="8" id="KW-1185">Reference proteome</keyword>
<dbReference type="Pfam" id="PF07714">
    <property type="entry name" value="PK_Tyr_Ser-Thr"/>
    <property type="match status" value="1"/>
</dbReference>
<dbReference type="Gene3D" id="1.10.510.10">
    <property type="entry name" value="Transferase(Phosphotransferase) domain 1"/>
    <property type="match status" value="1"/>
</dbReference>
<dbReference type="InterPro" id="IPR001245">
    <property type="entry name" value="Ser-Thr/Tyr_kinase_cat_dom"/>
</dbReference>
<dbReference type="SUPFAM" id="SSF56112">
    <property type="entry name" value="Protein kinase-like (PK-like)"/>
    <property type="match status" value="1"/>
</dbReference>
<evidence type="ECO:0000259" key="6">
    <source>
        <dbReference type="PROSITE" id="PS50011"/>
    </source>
</evidence>
<evidence type="ECO:0000256" key="3">
    <source>
        <dbReference type="ARBA" id="ARBA00022741"/>
    </source>
</evidence>